<evidence type="ECO:0000313" key="12">
    <source>
        <dbReference type="EMBL" id="SGZ48695.1"/>
    </source>
</evidence>
<dbReference type="EMBL" id="LT635764">
    <property type="protein sequence ID" value="SGZ48695.1"/>
    <property type="molecule type" value="Genomic_DNA"/>
</dbReference>
<dbReference type="Pfam" id="PF09439">
    <property type="entry name" value="SRPRB"/>
    <property type="match status" value="1"/>
</dbReference>
<keyword evidence="5" id="KW-0547">Nucleotide-binding</keyword>
<dbReference type="GO" id="GO:0005525">
    <property type="term" value="F:GTP binding"/>
    <property type="evidence" value="ECO:0007669"/>
    <property type="project" value="UniProtKB-KW"/>
</dbReference>
<protein>
    <recommendedName>
        <fullName evidence="3">Signal recognition particle receptor subunit beta</fullName>
    </recommendedName>
</protein>
<evidence type="ECO:0000256" key="5">
    <source>
        <dbReference type="ARBA" id="ARBA00022741"/>
    </source>
</evidence>
<keyword evidence="4" id="KW-0812">Transmembrane</keyword>
<dbReference type="GO" id="GO:0005789">
    <property type="term" value="C:endoplasmic reticulum membrane"/>
    <property type="evidence" value="ECO:0007669"/>
    <property type="project" value="UniProtKB-SubCell"/>
</dbReference>
<dbReference type="Proteomes" id="UP000182259">
    <property type="component" value="Chromosome I"/>
</dbReference>
<organism evidence="12 13">
    <name type="scientific">Sungouiella intermedia</name>
    <dbReference type="NCBI Taxonomy" id="45354"/>
    <lineage>
        <taxon>Eukaryota</taxon>
        <taxon>Fungi</taxon>
        <taxon>Dikarya</taxon>
        <taxon>Ascomycota</taxon>
        <taxon>Saccharomycotina</taxon>
        <taxon>Pichiomycetes</taxon>
        <taxon>Metschnikowiaceae</taxon>
        <taxon>Sungouiella</taxon>
    </lineage>
</organism>
<evidence type="ECO:0000256" key="2">
    <source>
        <dbReference type="ARBA" id="ARBA00005619"/>
    </source>
</evidence>
<evidence type="ECO:0000256" key="3">
    <source>
        <dbReference type="ARBA" id="ARBA00020256"/>
    </source>
</evidence>
<comment type="subcellular location">
    <subcellularLocation>
        <location evidence="1">Endoplasmic reticulum membrane</location>
        <topology evidence="1">Single-pass membrane protein</topology>
    </subcellularLocation>
</comment>
<evidence type="ECO:0000313" key="13">
    <source>
        <dbReference type="Proteomes" id="UP000182259"/>
    </source>
</evidence>
<feature type="region of interest" description="Disordered" evidence="11">
    <location>
        <begin position="203"/>
        <end position="223"/>
    </location>
</feature>
<reference evidence="12 13" key="1">
    <citation type="submission" date="2016-10" db="EMBL/GenBank/DDBJ databases">
        <authorList>
            <person name="de Groot N.N."/>
        </authorList>
    </citation>
    <scope>NUCLEOTIDE SEQUENCE [LARGE SCALE GENOMIC DNA]</scope>
    <source>
        <strain evidence="12 13">PYCC 4715</strain>
    </source>
</reference>
<evidence type="ECO:0000256" key="4">
    <source>
        <dbReference type="ARBA" id="ARBA00022692"/>
    </source>
</evidence>
<evidence type="ECO:0000256" key="8">
    <source>
        <dbReference type="ARBA" id="ARBA00023134"/>
    </source>
</evidence>
<keyword evidence="10" id="KW-0675">Receptor</keyword>
<gene>
    <name evidence="12" type="ORF">SAMEA4029009_CIC11G00000005858</name>
</gene>
<name>A0A1L0BEK4_9ASCO</name>
<dbReference type="Gene3D" id="3.40.50.300">
    <property type="entry name" value="P-loop containing nucleotide triphosphate hydrolases"/>
    <property type="match status" value="1"/>
</dbReference>
<dbReference type="SUPFAM" id="SSF52540">
    <property type="entry name" value="P-loop containing nucleoside triphosphate hydrolases"/>
    <property type="match status" value="1"/>
</dbReference>
<dbReference type="InterPro" id="IPR027417">
    <property type="entry name" value="P-loop_NTPase"/>
</dbReference>
<keyword evidence="8" id="KW-0342">GTP-binding</keyword>
<sequence>MDKIQTILAALVVGLLVIAAVFYFLGSGASARKLASKYYKPTFLVVGANGAGKTSFFYSLLAKQTVLTVSSLELNVTSISLPFANPSILAQYQFIDYPGHLKYSQLLRKLIVDDITVPKLKGVVYVVDSSSQSLTQEGKITAMAKELFSLLSLTEKIPNGVDFLFAINKQDLFDSRPVFKVKQMLEEELARLISDELNSKGLTRGGSGIDNDDEDDSDSFNKEETTREFWRSVVGSGKFRFEMLEGNMEFIGGSVLKNKVSNWENWFDEKAVNYGGM</sequence>
<keyword evidence="7" id="KW-1133">Transmembrane helix</keyword>
<evidence type="ECO:0000256" key="7">
    <source>
        <dbReference type="ARBA" id="ARBA00022989"/>
    </source>
</evidence>
<accession>A0A1L0BEK4</accession>
<comment type="similarity">
    <text evidence="2">Belongs to the SRP receptor beta subunit family.</text>
</comment>
<evidence type="ECO:0000256" key="10">
    <source>
        <dbReference type="ARBA" id="ARBA00023170"/>
    </source>
</evidence>
<evidence type="ECO:0000256" key="6">
    <source>
        <dbReference type="ARBA" id="ARBA00022824"/>
    </source>
</evidence>
<dbReference type="AlphaFoldDB" id="A0A1L0BEK4"/>
<evidence type="ECO:0000256" key="1">
    <source>
        <dbReference type="ARBA" id="ARBA00004389"/>
    </source>
</evidence>
<proteinExistence type="inferred from homology"/>
<keyword evidence="9" id="KW-0472">Membrane</keyword>
<dbReference type="InterPro" id="IPR019009">
    <property type="entry name" value="SRP_receptor_beta_su"/>
</dbReference>
<keyword evidence="6" id="KW-0256">Endoplasmic reticulum</keyword>
<evidence type="ECO:0000256" key="11">
    <source>
        <dbReference type="SAM" id="MobiDB-lite"/>
    </source>
</evidence>
<evidence type="ECO:0000256" key="9">
    <source>
        <dbReference type="ARBA" id="ARBA00023136"/>
    </source>
</evidence>